<dbReference type="Pfam" id="PF01943">
    <property type="entry name" value="Polysacc_synt"/>
    <property type="match status" value="1"/>
</dbReference>
<feature type="transmembrane region" description="Helical" evidence="6">
    <location>
        <begin position="113"/>
        <end position="135"/>
    </location>
</feature>
<dbReference type="AlphaFoldDB" id="A0A2M7XFC4"/>
<dbReference type="PANTHER" id="PTHR30250">
    <property type="entry name" value="PST FAMILY PREDICTED COLANIC ACID TRANSPORTER"/>
    <property type="match status" value="1"/>
</dbReference>
<feature type="transmembrane region" description="Helical" evidence="6">
    <location>
        <begin position="79"/>
        <end position="101"/>
    </location>
</feature>
<comment type="subcellular location">
    <subcellularLocation>
        <location evidence="1">Cell membrane</location>
        <topology evidence="1">Multi-pass membrane protein</topology>
    </subcellularLocation>
</comment>
<sequence>MSTSPKLAKNTMYYTMAMVAVKAISFIYFTIIARSIGVEGTGKYFLAIAVTMVFQAVTDFGLTSVVIREVAKAKEDAKIWVRNVIGLKLFFIPLAAVLTYFTPIFLHYDADVIKLVHIATLVMIADAVTVTCFGVMRGLQNLKYESIGIFVGQSLTLVVGIILIATDNVTLPLLILALLLGSVWNMFFSSVQIVRYLGWEALVPKLSMSKKVLSMSFAFFLAAIFVKVYSYVDSLILSKVVGDIAVGEYAVAYKLTYAFQFLPLAFVAALYPTMSAQAEDKLALKQTLLSAFWYMALLGFPIVFGLWSIAPEIIQAFYGAEFLNSILPLQILVFGLIPIFLDFPVGSLLNATNRHYIKTAVMGVTMIINVIMNLILIPNYGTSGASISALVSFSFMFLSGWLFAKKAINISLKDLFKQTGGLLISALLMAFAVILIKPYIHFSLAVPIGAIVYITAAFLFKSLTLEHFKTFKNLIFKKAGYVEEDITSNA</sequence>
<feature type="transmembrane region" description="Helical" evidence="6">
    <location>
        <begin position="355"/>
        <end position="377"/>
    </location>
</feature>
<evidence type="ECO:0000256" key="5">
    <source>
        <dbReference type="ARBA" id="ARBA00023136"/>
    </source>
</evidence>
<feature type="transmembrane region" description="Helical" evidence="6">
    <location>
        <begin position="171"/>
        <end position="191"/>
    </location>
</feature>
<dbReference type="CDD" id="cd13128">
    <property type="entry name" value="MATE_Wzx_like"/>
    <property type="match status" value="1"/>
</dbReference>
<feature type="transmembrane region" description="Helical" evidence="6">
    <location>
        <begin position="383"/>
        <end position="403"/>
    </location>
</feature>
<evidence type="ECO:0000256" key="2">
    <source>
        <dbReference type="ARBA" id="ARBA00022475"/>
    </source>
</evidence>
<dbReference type="InterPro" id="IPR050833">
    <property type="entry name" value="Poly_Biosynth_Transport"/>
</dbReference>
<feature type="transmembrane region" description="Helical" evidence="6">
    <location>
        <begin position="147"/>
        <end position="165"/>
    </location>
</feature>
<evidence type="ECO:0000256" key="6">
    <source>
        <dbReference type="SAM" id="Phobius"/>
    </source>
</evidence>
<dbReference type="GO" id="GO:0005886">
    <property type="term" value="C:plasma membrane"/>
    <property type="evidence" value="ECO:0007669"/>
    <property type="project" value="UniProtKB-SubCell"/>
</dbReference>
<dbReference type="InterPro" id="IPR002797">
    <property type="entry name" value="Polysacc_synth"/>
</dbReference>
<evidence type="ECO:0000256" key="4">
    <source>
        <dbReference type="ARBA" id="ARBA00022989"/>
    </source>
</evidence>
<feature type="transmembrane region" description="Helical" evidence="6">
    <location>
        <begin position="415"/>
        <end position="436"/>
    </location>
</feature>
<dbReference type="EMBL" id="PFWT01000009">
    <property type="protein sequence ID" value="PJA46573.1"/>
    <property type="molecule type" value="Genomic_DNA"/>
</dbReference>
<evidence type="ECO:0000256" key="3">
    <source>
        <dbReference type="ARBA" id="ARBA00022692"/>
    </source>
</evidence>
<name>A0A2M7XFC4_9BACT</name>
<feature type="transmembrane region" description="Helical" evidence="6">
    <location>
        <begin position="322"/>
        <end position="343"/>
    </location>
</feature>
<protein>
    <submittedName>
        <fullName evidence="7">Uncharacterized protein</fullName>
    </submittedName>
</protein>
<evidence type="ECO:0000256" key="1">
    <source>
        <dbReference type="ARBA" id="ARBA00004651"/>
    </source>
</evidence>
<evidence type="ECO:0000313" key="7">
    <source>
        <dbReference type="EMBL" id="PJA46573.1"/>
    </source>
</evidence>
<comment type="caution">
    <text evidence="7">The sequence shown here is derived from an EMBL/GenBank/DDBJ whole genome shotgun (WGS) entry which is preliminary data.</text>
</comment>
<keyword evidence="3 6" id="KW-0812">Transmembrane</keyword>
<organism evidence="7 8">
    <name type="scientific">Candidatus Uhrbacteria bacterium CG_4_9_14_3_um_filter_41_35</name>
    <dbReference type="NCBI Taxonomy" id="1975034"/>
    <lineage>
        <taxon>Bacteria</taxon>
        <taxon>Candidatus Uhriibacteriota</taxon>
    </lineage>
</organism>
<proteinExistence type="predicted"/>
<accession>A0A2M7XFC4</accession>
<dbReference type="PANTHER" id="PTHR30250:SF11">
    <property type="entry name" value="O-ANTIGEN TRANSPORTER-RELATED"/>
    <property type="match status" value="1"/>
</dbReference>
<feature type="transmembrane region" description="Helical" evidence="6">
    <location>
        <begin position="44"/>
        <end position="67"/>
    </location>
</feature>
<keyword evidence="5 6" id="KW-0472">Membrane</keyword>
<keyword evidence="4 6" id="KW-1133">Transmembrane helix</keyword>
<gene>
    <name evidence="7" type="ORF">CO173_02285</name>
</gene>
<keyword evidence="2" id="KW-1003">Cell membrane</keyword>
<feature type="transmembrane region" description="Helical" evidence="6">
    <location>
        <begin position="252"/>
        <end position="271"/>
    </location>
</feature>
<evidence type="ECO:0000313" key="8">
    <source>
        <dbReference type="Proteomes" id="UP000231263"/>
    </source>
</evidence>
<feature type="transmembrane region" description="Helical" evidence="6">
    <location>
        <begin position="12"/>
        <end position="32"/>
    </location>
</feature>
<feature type="transmembrane region" description="Helical" evidence="6">
    <location>
        <begin position="442"/>
        <end position="460"/>
    </location>
</feature>
<feature type="transmembrane region" description="Helical" evidence="6">
    <location>
        <begin position="291"/>
        <end position="310"/>
    </location>
</feature>
<dbReference type="Proteomes" id="UP000231263">
    <property type="component" value="Unassembled WGS sequence"/>
</dbReference>
<reference evidence="8" key="1">
    <citation type="submission" date="2017-09" db="EMBL/GenBank/DDBJ databases">
        <title>Depth-based differentiation of microbial function through sediment-hosted aquifers and enrichment of novel symbionts in the deep terrestrial subsurface.</title>
        <authorList>
            <person name="Probst A.J."/>
            <person name="Ladd B."/>
            <person name="Jarett J.K."/>
            <person name="Geller-Mcgrath D.E."/>
            <person name="Sieber C.M.K."/>
            <person name="Emerson J.B."/>
            <person name="Anantharaman K."/>
            <person name="Thomas B.C."/>
            <person name="Malmstrom R."/>
            <person name="Stieglmeier M."/>
            <person name="Klingl A."/>
            <person name="Woyke T."/>
            <person name="Ryan C.M."/>
            <person name="Banfield J.F."/>
        </authorList>
    </citation>
    <scope>NUCLEOTIDE SEQUENCE [LARGE SCALE GENOMIC DNA]</scope>
</reference>
<feature type="transmembrane region" description="Helical" evidence="6">
    <location>
        <begin position="212"/>
        <end position="232"/>
    </location>
</feature>